<organism evidence="2 3">
    <name type="scientific">Dictyocaulus viviparus</name>
    <name type="common">Bovine lungworm</name>
    <dbReference type="NCBI Taxonomy" id="29172"/>
    <lineage>
        <taxon>Eukaryota</taxon>
        <taxon>Metazoa</taxon>
        <taxon>Ecdysozoa</taxon>
        <taxon>Nematoda</taxon>
        <taxon>Chromadorea</taxon>
        <taxon>Rhabditida</taxon>
        <taxon>Rhabditina</taxon>
        <taxon>Rhabditomorpha</taxon>
        <taxon>Strongyloidea</taxon>
        <taxon>Metastrongylidae</taxon>
        <taxon>Dictyocaulus</taxon>
    </lineage>
</organism>
<dbReference type="EMBL" id="KN716175">
    <property type="protein sequence ID" value="KJH51891.1"/>
    <property type="molecule type" value="Genomic_DNA"/>
</dbReference>
<keyword evidence="3" id="KW-1185">Reference proteome</keyword>
<evidence type="ECO:0000256" key="1">
    <source>
        <dbReference type="SAM" id="Phobius"/>
    </source>
</evidence>
<proteinExistence type="predicted"/>
<reference evidence="3" key="2">
    <citation type="journal article" date="2016" name="Sci. Rep.">
        <title>Dictyocaulus viviparus genome, variome and transcriptome elucidate lungworm biology and support future intervention.</title>
        <authorList>
            <person name="McNulty S.N."/>
            <person name="Strube C."/>
            <person name="Rosa B.A."/>
            <person name="Martin J.C."/>
            <person name="Tyagi R."/>
            <person name="Choi Y.J."/>
            <person name="Wang Q."/>
            <person name="Hallsworth Pepin K."/>
            <person name="Zhang X."/>
            <person name="Ozersky P."/>
            <person name="Wilson R.K."/>
            <person name="Sternberg P.W."/>
            <person name="Gasser R.B."/>
            <person name="Mitreva M."/>
        </authorList>
    </citation>
    <scope>NUCLEOTIDE SEQUENCE [LARGE SCALE GENOMIC DNA]</scope>
    <source>
        <strain evidence="3">HannoverDv2000</strain>
    </source>
</reference>
<evidence type="ECO:0000313" key="3">
    <source>
        <dbReference type="Proteomes" id="UP000053766"/>
    </source>
</evidence>
<reference evidence="2 3" key="1">
    <citation type="submission" date="2013-11" db="EMBL/GenBank/DDBJ databases">
        <title>Draft genome of the bovine lungworm Dictyocaulus viviparus.</title>
        <authorList>
            <person name="Mitreva M."/>
        </authorList>
    </citation>
    <scope>NUCLEOTIDE SEQUENCE [LARGE SCALE GENOMIC DNA]</scope>
    <source>
        <strain evidence="2 3">HannoverDv2000</strain>
    </source>
</reference>
<dbReference type="AlphaFoldDB" id="A0A0D8YBG2"/>
<feature type="transmembrane region" description="Helical" evidence="1">
    <location>
        <begin position="91"/>
        <end position="115"/>
    </location>
</feature>
<dbReference type="Proteomes" id="UP000053766">
    <property type="component" value="Unassembled WGS sequence"/>
</dbReference>
<keyword evidence="1" id="KW-0812">Transmembrane</keyword>
<accession>A0A0D8YBG2</accession>
<keyword evidence="1" id="KW-0472">Membrane</keyword>
<sequence>MKKEHYDEVISEKILGVQGVLSSRKRSYEAVISLCTRNYLSLLCQRRMDQKCKLTEVMRWHIFVSDRISPDVTALFYNIVARPDYHSSLTLVIRVVLSLISVITFNYLHVVVYVISIGNKAPVFFSENLANYFTSEVSTRLFNNANTVIRAYLYETEDESQYESLRLFSTYPCLLFMRIHEKILLENTNITEGKCRSQSKVVYYGFFLLRKKIIDP</sequence>
<name>A0A0D8YBG2_DICVI</name>
<gene>
    <name evidence="2" type="ORF">DICVIV_01970</name>
</gene>
<evidence type="ECO:0000313" key="2">
    <source>
        <dbReference type="EMBL" id="KJH51891.1"/>
    </source>
</evidence>
<protein>
    <submittedName>
        <fullName evidence="2">Uncharacterized protein</fullName>
    </submittedName>
</protein>
<keyword evidence="1" id="KW-1133">Transmembrane helix</keyword>